<accession>Q22V78</accession>
<dbReference type="RefSeq" id="XP_001009315.2">
    <property type="nucleotide sequence ID" value="XM_001009315.2"/>
</dbReference>
<proteinExistence type="predicted"/>
<organism evidence="1 2">
    <name type="scientific">Tetrahymena thermophila (strain SB210)</name>
    <dbReference type="NCBI Taxonomy" id="312017"/>
    <lineage>
        <taxon>Eukaryota</taxon>
        <taxon>Sar</taxon>
        <taxon>Alveolata</taxon>
        <taxon>Ciliophora</taxon>
        <taxon>Intramacronucleata</taxon>
        <taxon>Oligohymenophorea</taxon>
        <taxon>Hymenostomatida</taxon>
        <taxon>Tetrahymenina</taxon>
        <taxon>Tetrahymenidae</taxon>
        <taxon>Tetrahymena</taxon>
    </lineage>
</organism>
<dbReference type="GeneID" id="7824194"/>
<dbReference type="EMBL" id="GG662798">
    <property type="protein sequence ID" value="EAR89070.2"/>
    <property type="molecule type" value="Genomic_DNA"/>
</dbReference>
<protein>
    <submittedName>
        <fullName evidence="1">Uncharacterized protein</fullName>
    </submittedName>
</protein>
<dbReference type="OrthoDB" id="293020at2759"/>
<reference evidence="2" key="1">
    <citation type="journal article" date="2006" name="PLoS Biol.">
        <title>Macronuclear genome sequence of the ciliate Tetrahymena thermophila, a model eukaryote.</title>
        <authorList>
            <person name="Eisen J.A."/>
            <person name="Coyne R.S."/>
            <person name="Wu M."/>
            <person name="Wu D."/>
            <person name="Thiagarajan M."/>
            <person name="Wortman J.R."/>
            <person name="Badger J.H."/>
            <person name="Ren Q."/>
            <person name="Amedeo P."/>
            <person name="Jones K.M."/>
            <person name="Tallon L.J."/>
            <person name="Delcher A.L."/>
            <person name="Salzberg S.L."/>
            <person name="Silva J.C."/>
            <person name="Haas B.J."/>
            <person name="Majoros W.H."/>
            <person name="Farzad M."/>
            <person name="Carlton J.M."/>
            <person name="Smith R.K. Jr."/>
            <person name="Garg J."/>
            <person name="Pearlman R.E."/>
            <person name="Karrer K.M."/>
            <person name="Sun L."/>
            <person name="Manning G."/>
            <person name="Elde N.C."/>
            <person name="Turkewitz A.P."/>
            <person name="Asai D.J."/>
            <person name="Wilkes D.E."/>
            <person name="Wang Y."/>
            <person name="Cai H."/>
            <person name="Collins K."/>
            <person name="Stewart B.A."/>
            <person name="Lee S.R."/>
            <person name="Wilamowska K."/>
            <person name="Weinberg Z."/>
            <person name="Ruzzo W.L."/>
            <person name="Wloga D."/>
            <person name="Gaertig J."/>
            <person name="Frankel J."/>
            <person name="Tsao C.-C."/>
            <person name="Gorovsky M.A."/>
            <person name="Keeling P.J."/>
            <person name="Waller R.F."/>
            <person name="Patron N.J."/>
            <person name="Cherry J.M."/>
            <person name="Stover N.A."/>
            <person name="Krieger C.J."/>
            <person name="del Toro C."/>
            <person name="Ryder H.F."/>
            <person name="Williamson S.C."/>
            <person name="Barbeau R.A."/>
            <person name="Hamilton E.P."/>
            <person name="Orias E."/>
        </authorList>
    </citation>
    <scope>NUCLEOTIDE SEQUENCE [LARGE SCALE GENOMIC DNA]</scope>
    <source>
        <strain evidence="2">SB210</strain>
    </source>
</reference>
<sequence length="188" mass="22294">MDKLLQYCRLAIYFVDYSVIPSDKTIPFQPLGRQLFWIYGPEFTKQIDINFRFTYLNICYCLMGTDIKTTNVLTLSCKREQISPKSGNLLYDCFILFEKNVDNLTTDLYQKVDRLKSQLVDVFNIFFTVEAIICRPLSQIELDSKLINRLFNFEDPTYKSDKKNRTKIEIQKTVKRKKKFIPKHPIKC</sequence>
<evidence type="ECO:0000313" key="2">
    <source>
        <dbReference type="Proteomes" id="UP000009168"/>
    </source>
</evidence>
<evidence type="ECO:0000313" key="1">
    <source>
        <dbReference type="EMBL" id="EAR89070.2"/>
    </source>
</evidence>
<dbReference type="Proteomes" id="UP000009168">
    <property type="component" value="Unassembled WGS sequence"/>
</dbReference>
<keyword evidence="2" id="KW-1185">Reference proteome</keyword>
<dbReference type="InParanoid" id="Q22V78"/>
<gene>
    <name evidence="1" type="ORF">TTHERM_00574230</name>
</gene>
<dbReference type="KEGG" id="tet:TTHERM_00574230"/>
<dbReference type="AlphaFoldDB" id="Q22V78"/>
<dbReference type="HOGENOM" id="CLU_1258369_0_0_1"/>
<name>Q22V78_TETTS</name>